<dbReference type="Pfam" id="PF13181">
    <property type="entry name" value="TPR_8"/>
    <property type="match status" value="1"/>
</dbReference>
<evidence type="ECO:0000256" key="2">
    <source>
        <dbReference type="ARBA" id="ARBA00038251"/>
    </source>
</evidence>
<feature type="region of interest" description="Disordered" evidence="4">
    <location>
        <begin position="937"/>
        <end position="957"/>
    </location>
</feature>
<dbReference type="PANTHER" id="PTHR23083:SF464">
    <property type="entry name" value="TETRATRICOPEPTIDE REPEAT DOMAIN 7, ISOFORM A"/>
    <property type="match status" value="1"/>
</dbReference>
<name>A0A0C9T9A3_PLICR</name>
<evidence type="ECO:0000256" key="1">
    <source>
        <dbReference type="ARBA" id="ARBA00002550"/>
    </source>
</evidence>
<feature type="region of interest" description="Disordered" evidence="4">
    <location>
        <begin position="768"/>
        <end position="868"/>
    </location>
</feature>
<feature type="compositionally biased region" description="Basic and acidic residues" evidence="4">
    <location>
        <begin position="794"/>
        <end position="810"/>
    </location>
</feature>
<gene>
    <name evidence="5" type="ORF">PLICRDRAFT_94957</name>
</gene>
<evidence type="ECO:0000256" key="4">
    <source>
        <dbReference type="SAM" id="MobiDB-lite"/>
    </source>
</evidence>
<comment type="similarity">
    <text evidence="2">Belongs to the YPP1 family.</text>
</comment>
<dbReference type="SUPFAM" id="SSF48452">
    <property type="entry name" value="TPR-like"/>
    <property type="match status" value="2"/>
</dbReference>
<dbReference type="HOGENOM" id="CLU_004745_0_0_1"/>
<dbReference type="PANTHER" id="PTHR23083">
    <property type="entry name" value="TETRATRICOPEPTIDE REPEAT PROTEIN, TPR"/>
    <property type="match status" value="1"/>
</dbReference>
<feature type="region of interest" description="Disordered" evidence="4">
    <location>
        <begin position="642"/>
        <end position="697"/>
    </location>
</feature>
<feature type="compositionally biased region" description="Low complexity" evidence="4">
    <location>
        <begin position="819"/>
        <end position="833"/>
    </location>
</feature>
<evidence type="ECO:0008006" key="7">
    <source>
        <dbReference type="Google" id="ProtNLM"/>
    </source>
</evidence>
<reference evidence="5 6" key="1">
    <citation type="submission" date="2014-06" db="EMBL/GenBank/DDBJ databases">
        <title>Evolutionary Origins and Diversification of the Mycorrhizal Mutualists.</title>
        <authorList>
            <consortium name="DOE Joint Genome Institute"/>
            <consortium name="Mycorrhizal Genomics Consortium"/>
            <person name="Kohler A."/>
            <person name="Kuo A."/>
            <person name="Nagy L.G."/>
            <person name="Floudas D."/>
            <person name="Copeland A."/>
            <person name="Barry K.W."/>
            <person name="Cichocki N."/>
            <person name="Veneault-Fourrey C."/>
            <person name="LaButti K."/>
            <person name="Lindquist E.A."/>
            <person name="Lipzen A."/>
            <person name="Lundell T."/>
            <person name="Morin E."/>
            <person name="Murat C."/>
            <person name="Riley R."/>
            <person name="Ohm R."/>
            <person name="Sun H."/>
            <person name="Tunlid A."/>
            <person name="Henrissat B."/>
            <person name="Grigoriev I.V."/>
            <person name="Hibbett D.S."/>
            <person name="Martin F."/>
        </authorList>
    </citation>
    <scope>NUCLEOTIDE SEQUENCE [LARGE SCALE GENOMIC DNA]</scope>
    <source>
        <strain evidence="5 6">FD-325 SS-3</strain>
    </source>
</reference>
<evidence type="ECO:0000256" key="3">
    <source>
        <dbReference type="PROSITE-ProRule" id="PRU00339"/>
    </source>
</evidence>
<keyword evidence="3" id="KW-0802">TPR repeat</keyword>
<dbReference type="InterPro" id="IPR051722">
    <property type="entry name" value="Endocytosis_PI4K-reg_protein"/>
</dbReference>
<feature type="repeat" description="TPR" evidence="3">
    <location>
        <begin position="1012"/>
        <end position="1045"/>
    </location>
</feature>
<accession>A0A0C9T9A3</accession>
<keyword evidence="6" id="KW-1185">Reference proteome</keyword>
<dbReference type="OrthoDB" id="29013at2759"/>
<dbReference type="PROSITE" id="PS50005">
    <property type="entry name" value="TPR"/>
    <property type="match status" value="1"/>
</dbReference>
<evidence type="ECO:0000313" key="6">
    <source>
        <dbReference type="Proteomes" id="UP000053263"/>
    </source>
</evidence>
<feature type="compositionally biased region" description="Basic and acidic residues" evidence="4">
    <location>
        <begin position="664"/>
        <end position="683"/>
    </location>
</feature>
<evidence type="ECO:0000313" key="5">
    <source>
        <dbReference type="EMBL" id="KII84823.1"/>
    </source>
</evidence>
<feature type="compositionally biased region" description="Polar residues" evidence="4">
    <location>
        <begin position="684"/>
        <end position="697"/>
    </location>
</feature>
<dbReference type="SMART" id="SM00028">
    <property type="entry name" value="TPR"/>
    <property type="match status" value="4"/>
</dbReference>
<feature type="compositionally biased region" description="Pro residues" evidence="4">
    <location>
        <begin position="947"/>
        <end position="956"/>
    </location>
</feature>
<proteinExistence type="inferred from homology"/>
<feature type="compositionally biased region" description="Basic and acidic residues" evidence="4">
    <location>
        <begin position="852"/>
        <end position="866"/>
    </location>
</feature>
<feature type="compositionally biased region" description="Basic and acidic residues" evidence="4">
    <location>
        <begin position="768"/>
        <end position="786"/>
    </location>
</feature>
<protein>
    <recommendedName>
        <fullName evidence="7">TPR-like protein</fullName>
    </recommendedName>
</protein>
<dbReference type="Gene3D" id="1.25.40.10">
    <property type="entry name" value="Tetratricopeptide repeat domain"/>
    <property type="match status" value="1"/>
</dbReference>
<dbReference type="AlphaFoldDB" id="A0A0C9T9A3"/>
<dbReference type="EMBL" id="KN832569">
    <property type="protein sequence ID" value="KII84823.1"/>
    <property type="molecule type" value="Genomic_DNA"/>
</dbReference>
<comment type="function">
    <text evidence="1">Involved in endocytosis.</text>
</comment>
<dbReference type="InterPro" id="IPR019734">
    <property type="entry name" value="TPR_rpt"/>
</dbReference>
<organism evidence="5 6">
    <name type="scientific">Plicaturopsis crispa FD-325 SS-3</name>
    <dbReference type="NCBI Taxonomy" id="944288"/>
    <lineage>
        <taxon>Eukaryota</taxon>
        <taxon>Fungi</taxon>
        <taxon>Dikarya</taxon>
        <taxon>Basidiomycota</taxon>
        <taxon>Agaricomycotina</taxon>
        <taxon>Agaricomycetes</taxon>
        <taxon>Agaricomycetidae</taxon>
        <taxon>Amylocorticiales</taxon>
        <taxon>Amylocorticiaceae</taxon>
        <taxon>Plicatura</taxon>
        <taxon>Plicaturopsis crispa</taxon>
    </lineage>
</organism>
<dbReference type="InterPro" id="IPR011990">
    <property type="entry name" value="TPR-like_helical_dom_sf"/>
</dbReference>
<sequence length="1170" mass="129359">MSIPKDRHYWSQLRIALTAGHWTSSFPAKTPNGAPLSWSELFRKFNKHCKGYADVVEVASQTHALALLLGVNSGEDDEAENEKASYGSVMLGVESMLLEERVPEAMASYDILMKLEPSNLDSLKLVLAYYAYALGRPSECLYHLSHVPDILNLWTNITAANAGTTRSTTSTLQVPNDGTDTSSSIRTGSFMSAESTASMADVKDGKAWGTTETVRGICLKGMSQEKMSPEDLDIALQTYLSVVPILSLIESEIPAAAAPTSGSGKLEFTSFTRFRELWRWVERLLWRAVILAARKCTSKHMGEDTLWTILSHYRSCSAHWPPTFRSGHRSTINVIHVRAHVLRSPPASVKPSELGKPPAWLSTARSVVNEYRAILSNSTHFPTAGERNIPVEEFVDLCVAVWEASGAIGDHAGWVIDILWWATRLTFNSYRIYRHMTRLFYVSGDTELAKRTLRLYVQVVGKAHEAGGAGVGVDADTDKHWVETLVQGARMLCRIASTGVSLNGIEEAREAGLLIEKARTRLPEEDKELAASVDLAEGIWSLVMAHKEQDPRSRPSRLAHAHRMFVNSTQTFATPSSYYHLALALSRPGPFQNLGDAIEKATSAVEGAPDEIRYWHLLGLLLSATEQWKQAKGVFEHGTTVGEGSLIADEDEESRTATPNGDGRVIERDFSEEAVKANGHADESSQSTQEGPPTSRMQYLLDPETLRIPPATNLLQPIFDHPPPSRRELFEQALQLRMSQTTLCEYIEGAEIAEDYWVEVFRWVAEKRGAASDKQSSKADSRRASADLRTTSDVAHKSEEAPAKRPDHVDPSAASKQKPPALTITPATPAIPAHNGRVSLDEAGQPKSYANYREKRSDSMDRDTSTGKKVQQMLKNRVHKEQARITTISRKIGHGVSRTGSMQLRRTTSAPDFHSEYQHSHYQASSIHSRRVGLGSIMRNRGDLPPSESPPPPPPSISTVVPGTKSGHRLAKEQRLQSDLWLMSAATFRRLGKVEQARGSIQEAEVQDPDNPAVWVQLGLYHMAHGHDRHALEAFQKALFISFDDVPAIVHLCRLYLSSSKLPRSNPVDAPSDSKDQQKTAHPILHQVNPTNSEAVADAIDPGNIDLAAGMLESLTRGTGWDVPEAWYLLAKAYKLQGRRERERECLAFALELSEKRGVRDIGSAIGWCL</sequence>
<dbReference type="Proteomes" id="UP000053263">
    <property type="component" value="Unassembled WGS sequence"/>
</dbReference>